<name>A0ABZ0GQE8_9GAMM</name>
<evidence type="ECO:0000313" key="5">
    <source>
        <dbReference type="EMBL" id="WOH38174.1"/>
    </source>
</evidence>
<protein>
    <submittedName>
        <fullName evidence="5">Sugar kinase</fullName>
    </submittedName>
</protein>
<dbReference type="InterPro" id="IPR029056">
    <property type="entry name" value="Ribokinase-like"/>
</dbReference>
<reference evidence="5 6" key="1">
    <citation type="submission" date="2023-09" db="EMBL/GenBank/DDBJ databases">
        <authorList>
            <person name="Qi X."/>
        </authorList>
    </citation>
    <scope>NUCLEOTIDE SEQUENCE [LARGE SCALE GENOMIC DNA]</scope>
    <source>
        <strain evidence="5 6">S1-1</strain>
    </source>
</reference>
<dbReference type="Pfam" id="PF00294">
    <property type="entry name" value="PfkB"/>
    <property type="match status" value="1"/>
</dbReference>
<gene>
    <name evidence="5" type="ORF">RI844_02760</name>
</gene>
<dbReference type="InterPro" id="IPR050306">
    <property type="entry name" value="PfkB_Carbo_kinase"/>
</dbReference>
<dbReference type="InterPro" id="IPR011611">
    <property type="entry name" value="PfkB_dom"/>
</dbReference>
<evidence type="ECO:0000259" key="4">
    <source>
        <dbReference type="Pfam" id="PF00294"/>
    </source>
</evidence>
<keyword evidence="6" id="KW-1185">Reference proteome</keyword>
<dbReference type="Proteomes" id="UP001301442">
    <property type="component" value="Chromosome"/>
</dbReference>
<dbReference type="PANTHER" id="PTHR43085:SF15">
    <property type="entry name" value="2-DEHYDRO-3-DEOXYGLUCONOKINASE"/>
    <property type="match status" value="1"/>
</dbReference>
<evidence type="ECO:0000256" key="2">
    <source>
        <dbReference type="ARBA" id="ARBA00022679"/>
    </source>
</evidence>
<keyword evidence="3 5" id="KW-0418">Kinase</keyword>
<evidence type="ECO:0000256" key="3">
    <source>
        <dbReference type="ARBA" id="ARBA00022777"/>
    </source>
</evidence>
<accession>A0ABZ0GQE8</accession>
<evidence type="ECO:0000313" key="6">
    <source>
        <dbReference type="Proteomes" id="UP001301442"/>
    </source>
</evidence>
<dbReference type="SUPFAM" id="SSF53613">
    <property type="entry name" value="Ribokinase-like"/>
    <property type="match status" value="1"/>
</dbReference>
<dbReference type="PANTHER" id="PTHR43085">
    <property type="entry name" value="HEXOKINASE FAMILY MEMBER"/>
    <property type="match status" value="1"/>
</dbReference>
<organism evidence="5 6">
    <name type="scientific">Thalassotalea fonticola</name>
    <dbReference type="NCBI Taxonomy" id="3065649"/>
    <lineage>
        <taxon>Bacteria</taxon>
        <taxon>Pseudomonadati</taxon>
        <taxon>Pseudomonadota</taxon>
        <taxon>Gammaproteobacteria</taxon>
        <taxon>Alteromonadales</taxon>
        <taxon>Colwelliaceae</taxon>
        <taxon>Thalassotalea</taxon>
    </lineage>
</organism>
<dbReference type="EMBL" id="CP136600">
    <property type="protein sequence ID" value="WOH38174.1"/>
    <property type="molecule type" value="Genomic_DNA"/>
</dbReference>
<sequence length="324" mass="35867">MMSVKQSPKKAVTQPPKQPQRCASIGECMLELSSEQGTAFGTQVLRFGGDTLNTAIYMARQGVSVDYVTALGDDKWSDEMLIAWQAEQVGTQYIAQVPGRVPGLYAIQTFADGEREFSYWRNESPARELFEFNNSQTLWSQLMAFDYIYLSGITLSLYKPAVLDRLWSFCAEYKAQGGKLVFDSNYRPRNWPDAHIARQCFDKIARYCEIVLPTLDDEQLFDSTLTLEQCLAHYLGLGVKELVIKLGSKGCLVCSEGKSILVPTKAVAALDTTAAGDSFNGTYLSLRMKGYSAELSATHAHQVAGAVVQFPGAIIDKTSQPIFK</sequence>
<proteinExistence type="inferred from homology"/>
<dbReference type="Gene3D" id="3.40.1190.20">
    <property type="match status" value="1"/>
</dbReference>
<comment type="similarity">
    <text evidence="1">Belongs to the carbohydrate kinase PfkB family.</text>
</comment>
<dbReference type="GO" id="GO:0016301">
    <property type="term" value="F:kinase activity"/>
    <property type="evidence" value="ECO:0007669"/>
    <property type="project" value="UniProtKB-KW"/>
</dbReference>
<evidence type="ECO:0000256" key="1">
    <source>
        <dbReference type="ARBA" id="ARBA00010688"/>
    </source>
</evidence>
<dbReference type="RefSeq" id="WP_348396947.1">
    <property type="nucleotide sequence ID" value="NZ_CP136600.1"/>
</dbReference>
<dbReference type="CDD" id="cd01166">
    <property type="entry name" value="KdgK"/>
    <property type="match status" value="1"/>
</dbReference>
<keyword evidence="2" id="KW-0808">Transferase</keyword>
<feature type="domain" description="Carbohydrate kinase PfkB" evidence="4">
    <location>
        <begin position="21"/>
        <end position="316"/>
    </location>
</feature>